<protein>
    <recommendedName>
        <fullName evidence="6">Ribosome biogenesis protein YTM1</fullName>
    </recommendedName>
</protein>
<dbReference type="PROSITE" id="PS50082">
    <property type="entry name" value="WD_REPEATS_2"/>
    <property type="match status" value="2"/>
</dbReference>
<feature type="coiled-coil region" evidence="8">
    <location>
        <begin position="43"/>
        <end position="95"/>
    </location>
</feature>
<dbReference type="HAMAP" id="MF_03029">
    <property type="entry name" value="WDR12"/>
    <property type="match status" value="1"/>
</dbReference>
<keyword evidence="1 6" id="KW-0690">Ribosome biogenesis</keyword>
<evidence type="ECO:0000256" key="4">
    <source>
        <dbReference type="ARBA" id="ARBA00022737"/>
    </source>
</evidence>
<dbReference type="InterPro" id="IPR012972">
    <property type="entry name" value="NLE"/>
</dbReference>
<dbReference type="GO" id="GO:0043021">
    <property type="term" value="F:ribonucleoprotein complex binding"/>
    <property type="evidence" value="ECO:0007669"/>
    <property type="project" value="UniProtKB-UniRule"/>
</dbReference>
<dbReference type="InterPro" id="IPR055148">
    <property type="entry name" value="ZW10_C_2"/>
</dbReference>
<evidence type="ECO:0000256" key="1">
    <source>
        <dbReference type="ARBA" id="ARBA00022517"/>
    </source>
</evidence>
<evidence type="ECO:0000313" key="12">
    <source>
        <dbReference type="EMBL" id="KAF7673997.1"/>
    </source>
</evidence>
<dbReference type="EMBL" id="JAAABM010000011">
    <property type="protein sequence ID" value="KAF7673997.1"/>
    <property type="molecule type" value="Genomic_DNA"/>
</dbReference>
<dbReference type="GO" id="GO:0000466">
    <property type="term" value="P:maturation of 5.8S rRNA from tricistronic rRNA transcript (SSU-rRNA, 5.8S rRNA, LSU-rRNA)"/>
    <property type="evidence" value="ECO:0007669"/>
    <property type="project" value="UniProtKB-UniRule"/>
</dbReference>
<evidence type="ECO:0000256" key="9">
    <source>
        <dbReference type="SAM" id="MobiDB-lite"/>
    </source>
</evidence>
<comment type="caution">
    <text evidence="12">The sequence shown here is derived from an EMBL/GenBank/DDBJ whole genome shotgun (WGS) entry which is preliminary data.</text>
</comment>
<evidence type="ECO:0000256" key="2">
    <source>
        <dbReference type="ARBA" id="ARBA00022552"/>
    </source>
</evidence>
<organism evidence="12 13">
    <name type="scientific">Alternaria burnsii</name>
    <dbReference type="NCBI Taxonomy" id="1187904"/>
    <lineage>
        <taxon>Eukaryota</taxon>
        <taxon>Fungi</taxon>
        <taxon>Dikarya</taxon>
        <taxon>Ascomycota</taxon>
        <taxon>Pezizomycotina</taxon>
        <taxon>Dothideomycetes</taxon>
        <taxon>Pleosporomycetidae</taxon>
        <taxon>Pleosporales</taxon>
        <taxon>Pleosporineae</taxon>
        <taxon>Pleosporaceae</taxon>
        <taxon>Alternaria</taxon>
        <taxon>Alternaria sect. Alternaria</taxon>
    </lineage>
</organism>
<dbReference type="PANTHER" id="PTHR12205:SF0">
    <property type="entry name" value="CENTROMERE_KINETOCHORE PROTEIN ZW10 HOMOLOG"/>
    <property type="match status" value="1"/>
</dbReference>
<evidence type="ECO:0000256" key="6">
    <source>
        <dbReference type="HAMAP-Rule" id="MF_03029"/>
    </source>
</evidence>
<dbReference type="InterPro" id="IPR019775">
    <property type="entry name" value="WD40_repeat_CS"/>
</dbReference>
<evidence type="ECO:0000313" key="13">
    <source>
        <dbReference type="Proteomes" id="UP000596902"/>
    </source>
</evidence>
<dbReference type="SMART" id="SM00320">
    <property type="entry name" value="WD40"/>
    <property type="match status" value="7"/>
</dbReference>
<dbReference type="Pfam" id="PF00400">
    <property type="entry name" value="WD40"/>
    <property type="match status" value="3"/>
</dbReference>
<keyword evidence="5 6" id="KW-0539">Nucleus</keyword>
<dbReference type="CDD" id="cd00200">
    <property type="entry name" value="WD40"/>
    <property type="match status" value="1"/>
</dbReference>
<dbReference type="InterPro" id="IPR028599">
    <property type="entry name" value="WDR12/Ytm1"/>
</dbReference>
<feature type="compositionally biased region" description="Basic and acidic residues" evidence="9">
    <location>
        <begin position="473"/>
        <end position="482"/>
    </location>
</feature>
<dbReference type="PROSITE" id="PS50294">
    <property type="entry name" value="WD_REPEATS_REGION"/>
    <property type="match status" value="2"/>
</dbReference>
<dbReference type="GO" id="GO:0007094">
    <property type="term" value="P:mitotic spindle assembly checkpoint signaling"/>
    <property type="evidence" value="ECO:0007669"/>
    <property type="project" value="TreeGrafter"/>
</dbReference>
<dbReference type="Proteomes" id="UP000596902">
    <property type="component" value="Unassembled WGS sequence"/>
</dbReference>
<dbReference type="GO" id="GO:0005654">
    <property type="term" value="C:nucleoplasm"/>
    <property type="evidence" value="ECO:0007669"/>
    <property type="project" value="UniProtKB-SubCell"/>
</dbReference>
<evidence type="ECO:0000259" key="10">
    <source>
        <dbReference type="Pfam" id="PF08154"/>
    </source>
</evidence>
<evidence type="ECO:0000256" key="8">
    <source>
        <dbReference type="SAM" id="Coils"/>
    </source>
</evidence>
<reference evidence="12" key="2">
    <citation type="submission" date="2020-08" db="EMBL/GenBank/DDBJ databases">
        <title>Draft Genome Sequence of Cumin Blight Pathogen Alternaria burnsii.</title>
        <authorList>
            <person name="Feng Z."/>
        </authorList>
    </citation>
    <scope>NUCLEOTIDE SEQUENCE</scope>
    <source>
        <strain evidence="12">CBS107.38</strain>
    </source>
</reference>
<dbReference type="PROSITE" id="PS00678">
    <property type="entry name" value="WD_REPEATS_1"/>
    <property type="match status" value="2"/>
</dbReference>
<keyword evidence="2 6" id="KW-0698">rRNA processing</keyword>
<dbReference type="InterPro" id="IPR036322">
    <property type="entry name" value="WD40_repeat_dom_sf"/>
</dbReference>
<dbReference type="GO" id="GO:1990423">
    <property type="term" value="C:RZZ complex"/>
    <property type="evidence" value="ECO:0007669"/>
    <property type="project" value="TreeGrafter"/>
</dbReference>
<dbReference type="InterPro" id="IPR015943">
    <property type="entry name" value="WD40/YVTN_repeat-like_dom_sf"/>
</dbReference>
<dbReference type="GO" id="GO:0005730">
    <property type="term" value="C:nucleolus"/>
    <property type="evidence" value="ECO:0007669"/>
    <property type="project" value="UniProtKB-SubCell"/>
</dbReference>
<accession>A0A8H7B734</accession>
<evidence type="ECO:0000256" key="5">
    <source>
        <dbReference type="ARBA" id="ARBA00023242"/>
    </source>
</evidence>
<dbReference type="GO" id="GO:0005737">
    <property type="term" value="C:cytoplasm"/>
    <property type="evidence" value="ECO:0007669"/>
    <property type="project" value="GOC"/>
</dbReference>
<dbReference type="Gene3D" id="1.10.357.150">
    <property type="match status" value="1"/>
</dbReference>
<comment type="subcellular location">
    <subcellularLocation>
        <location evidence="6">Nucleus</location>
        <location evidence="6">Nucleolus</location>
    </subcellularLocation>
    <subcellularLocation>
        <location evidence="6">Nucleus</location>
        <location evidence="6">Nucleoplasm</location>
    </subcellularLocation>
</comment>
<proteinExistence type="inferred from homology"/>
<dbReference type="Pfam" id="PF22766">
    <property type="entry name" value="ZW10_C2"/>
    <property type="match status" value="1"/>
</dbReference>
<feature type="repeat" description="WD" evidence="7">
    <location>
        <begin position="1234"/>
        <end position="1270"/>
    </location>
</feature>
<keyword evidence="3 7" id="KW-0853">WD repeat</keyword>
<dbReference type="GO" id="GO:0000463">
    <property type="term" value="P:maturation of LSU-rRNA from tricistronic rRNA transcript (SSU-rRNA, 5.8S rRNA, LSU-rRNA)"/>
    <property type="evidence" value="ECO:0007669"/>
    <property type="project" value="UniProtKB-UniRule"/>
</dbReference>
<feature type="compositionally biased region" description="Polar residues" evidence="9">
    <location>
        <begin position="515"/>
        <end position="531"/>
    </location>
</feature>
<dbReference type="GO" id="GO:0030687">
    <property type="term" value="C:preribosome, large subunit precursor"/>
    <property type="evidence" value="ECO:0007669"/>
    <property type="project" value="UniProtKB-UniRule"/>
</dbReference>
<dbReference type="InterPro" id="IPR046362">
    <property type="entry name" value="Zw10/DSL1_C_sf"/>
</dbReference>
<feature type="compositionally biased region" description="Acidic residues" evidence="9">
    <location>
        <begin position="483"/>
        <end position="497"/>
    </location>
</feature>
<comment type="subunit">
    <text evidence="6">Component of the NOP7 complex, composed of ERB1, NOP7 and YTM1. Within the NOP7 complex ERB1 appears to interact directly with NOP7 and YTM1. The NOP7 complex also associates with the 66S pre-ribosome.</text>
</comment>
<dbReference type="Gene3D" id="2.130.10.10">
    <property type="entry name" value="YVTN repeat-like/Quinoprotein amine dehydrogenase"/>
    <property type="match status" value="1"/>
</dbReference>
<feature type="repeat" description="WD" evidence="7">
    <location>
        <begin position="1147"/>
        <end position="1189"/>
    </location>
</feature>
<feature type="region of interest" description="Disordered" evidence="9">
    <location>
        <begin position="1111"/>
        <end position="1137"/>
    </location>
</feature>
<dbReference type="SUPFAM" id="SSF50978">
    <property type="entry name" value="WD40 repeat-like"/>
    <property type="match status" value="1"/>
</dbReference>
<feature type="region of interest" description="Disordered" evidence="9">
    <location>
        <begin position="438"/>
        <end position="531"/>
    </location>
</feature>
<keyword evidence="8" id="KW-0175">Coiled coil</keyword>
<evidence type="ECO:0000259" key="11">
    <source>
        <dbReference type="Pfam" id="PF22766"/>
    </source>
</evidence>
<sequence length="1334" mass="146812">MPSQVPDHQLGDALLQSAAHGAFPQDEHVASATVPPSALPKLLEVVAKAREDTKNEVRKLSTEAAPDVDGWIAQARKLQDDIKRSQETAKNIVKQAEAGKQNTARVQDAASKVSLLHTEIAYNESLAQAVEQLRDISTLLDSAQNAAVHGHVIHAIQILEDADGAFQRLGPFTTTRVVGVLKNKEEQLKKAIVETVTESWNGLISVDNTSHRIALHQSIEREAEVDINTTTEALTKLGLLDSFVTRLSRDLDRVIIFPRLAMGTDRVVSAFEIQEDVIQRAGPVNDGRIKATLEDVHLLVEFLSTRLPPSIAVPLSSKVIPIVASRLISNLLLPAVPLSTEGIPHFQESLSYVLGLVEYLDELGWSGQNRLAEWVDKSAEIWLAKQKEHAISRVQAMFPKTVREMKTVERVETQVISKGDALHAGDEQEDDWAADWDEEGEVTQEKKQAVEDEEEDMSAWGEDDDVVDDELKEQETKEKPADAEDADDWGADWDDETDTKPAASPKPARTIPEQPKTNGKPASQKQPANQEVTLRETYTVTAIPDAIMEIILQVIAEVDTLNSPELVKSAIAPASGGLYAIPSLLLAMYRATAVMHYSKDVASNMLIYNDCQRLSDRLRLFLQDQAEKDQTSALPQHLQPSKRLKPMLESDIKSIDGFGKRAYGREMESQRQIIRDHLEDAQGFQGCTNVPFATVCDDAIATTIDRIGDVKRQWQNVLSHSALLQSLGSLVSAALTKFVTDVEDMSDIAEDESRKLHGYCVSLATLSQHFQTEDGNGETRDMAGIYTPNWFKFQYLSEILDSSLADIKYFWTDGELKLEMEADEVVGLIEALFAPSDHRRRAIAEIRRTIRDPKISKASQLQHQPTYISEPADAMDIDATETKVQIRLTTRDASLQISEEPNILLVQTSLTRHKLSTLVNELLHRDDDSRIPFDILINGEFLRTTIDEFLTKNGVNAESTLDVEYTRALVPPLNVTSFEHDDWVSAVDVLSGVQSGQERILSASYDGLVRVWNTSGDVLATSEAPNNGGRITSLKTAKWLSEKKMVAAGLDNTVRVYKYDDDARTITTALELFNHRWGVEDVAVHGPSSRILSASSDTTISLFSSNAKENPVAPPNFLPSSNAASNKRQKLSKPDRTVPARGALATFSGHNSPVSSVIFKPDDATVAYSASHDHTLKTWDLPTQSCVDTRTTGHSLLSLCAIPSRNLLATGTSARHITLIDPRASATQISVMTLRGHKNGVVSLDTDPSSEYNLSSASHDGTVQIWDLRNVSTGGQVGEGMTGESVYTIYRQGRDAAKSHGEGAKVFSVRWDRAVGIVSGGEDKRVQINRALGS</sequence>
<keyword evidence="13" id="KW-1185">Reference proteome</keyword>
<comment type="similarity">
    <text evidence="6">Belongs to the WD repeat WDR12/YTM1 family.</text>
</comment>
<reference evidence="12" key="1">
    <citation type="submission" date="2020-01" db="EMBL/GenBank/DDBJ databases">
        <authorList>
            <person name="Feng Z.H.Z."/>
        </authorList>
    </citation>
    <scope>NUCLEOTIDE SEQUENCE</scope>
    <source>
        <strain evidence="12">CBS107.38</strain>
    </source>
</reference>
<feature type="domain" description="NLE" evidence="10">
    <location>
        <begin position="884"/>
        <end position="950"/>
    </location>
</feature>
<feature type="domain" description="ZW10 C-terminal helical" evidence="11">
    <location>
        <begin position="699"/>
        <end position="846"/>
    </location>
</feature>
<keyword evidence="4" id="KW-0677">Repeat</keyword>
<evidence type="ECO:0000256" key="3">
    <source>
        <dbReference type="ARBA" id="ARBA00022574"/>
    </source>
</evidence>
<dbReference type="InterPro" id="IPR020472">
    <property type="entry name" value="WD40_PAC1"/>
</dbReference>
<dbReference type="InterPro" id="IPR001680">
    <property type="entry name" value="WD40_rpt"/>
</dbReference>
<feature type="compositionally biased region" description="Acidic residues" evidence="9">
    <location>
        <begin position="451"/>
        <end position="472"/>
    </location>
</feature>
<dbReference type="Pfam" id="PF08154">
    <property type="entry name" value="NLE"/>
    <property type="match status" value="1"/>
</dbReference>
<dbReference type="GO" id="GO:0006888">
    <property type="term" value="P:endoplasmic reticulum to Golgi vesicle-mediated transport"/>
    <property type="evidence" value="ECO:0007669"/>
    <property type="project" value="TreeGrafter"/>
</dbReference>
<gene>
    <name evidence="6" type="primary">YTM1</name>
    <name evidence="12" type="ORF">GT037_007763</name>
</gene>
<evidence type="ECO:0000256" key="7">
    <source>
        <dbReference type="PROSITE-ProRule" id="PRU00221"/>
    </source>
</evidence>
<comment type="function">
    <text evidence="6">Component of the NOP7 complex, which is required for maturation of the 25S and 5.8S ribosomal RNAs and formation of the 60S ribosome.</text>
</comment>
<dbReference type="PANTHER" id="PTHR12205">
    <property type="entry name" value="CENTROMERE/KINETOCHORE PROTEIN ZW10"/>
    <property type="match status" value="1"/>
</dbReference>
<dbReference type="PRINTS" id="PR00320">
    <property type="entry name" value="GPROTEINBRPT"/>
</dbReference>
<name>A0A8H7B734_9PLEO</name>